<proteinExistence type="predicted"/>
<reference evidence="2 3" key="1">
    <citation type="journal article" date="2018" name="Mol. Plant">
        <title>The genome of Artemisia annua provides insight into the evolution of Asteraceae family and artemisinin biosynthesis.</title>
        <authorList>
            <person name="Shen Q."/>
            <person name="Zhang L."/>
            <person name="Liao Z."/>
            <person name="Wang S."/>
            <person name="Yan T."/>
            <person name="Shi P."/>
            <person name="Liu M."/>
            <person name="Fu X."/>
            <person name="Pan Q."/>
            <person name="Wang Y."/>
            <person name="Lv Z."/>
            <person name="Lu X."/>
            <person name="Zhang F."/>
            <person name="Jiang W."/>
            <person name="Ma Y."/>
            <person name="Chen M."/>
            <person name="Hao X."/>
            <person name="Li L."/>
            <person name="Tang Y."/>
            <person name="Lv G."/>
            <person name="Zhou Y."/>
            <person name="Sun X."/>
            <person name="Brodelius P.E."/>
            <person name="Rose J.K.C."/>
            <person name="Tang K."/>
        </authorList>
    </citation>
    <scope>NUCLEOTIDE SEQUENCE [LARGE SCALE GENOMIC DNA]</scope>
    <source>
        <strain evidence="3">cv. Huhao1</strain>
        <tissue evidence="2">Leaf</tissue>
    </source>
</reference>
<dbReference type="Proteomes" id="UP000245207">
    <property type="component" value="Unassembled WGS sequence"/>
</dbReference>
<dbReference type="OrthoDB" id="1705419at2759"/>
<dbReference type="Pfam" id="PF13966">
    <property type="entry name" value="zf-RVT"/>
    <property type="match status" value="1"/>
</dbReference>
<protein>
    <submittedName>
        <fullName evidence="2">RNA-directed DNA polymerase, eukaryota, Reverse transcriptase zinc-binding domain protein</fullName>
    </submittedName>
</protein>
<comment type="caution">
    <text evidence="2">The sequence shown here is derived from an EMBL/GenBank/DDBJ whole genome shotgun (WGS) entry which is preliminary data.</text>
</comment>
<evidence type="ECO:0000313" key="2">
    <source>
        <dbReference type="EMBL" id="PWA45749.1"/>
    </source>
</evidence>
<dbReference type="EMBL" id="PKPP01010607">
    <property type="protein sequence ID" value="PWA45749.1"/>
    <property type="molecule type" value="Genomic_DNA"/>
</dbReference>
<accession>A0A2U1L9S5</accession>
<keyword evidence="3" id="KW-1185">Reference proteome</keyword>
<dbReference type="InterPro" id="IPR026960">
    <property type="entry name" value="RVT-Znf"/>
</dbReference>
<feature type="domain" description="Reverse transcriptase zinc-binding" evidence="1">
    <location>
        <begin position="51"/>
        <end position="138"/>
    </location>
</feature>
<name>A0A2U1L9S5_ARTAN</name>
<dbReference type="GO" id="GO:0003964">
    <property type="term" value="F:RNA-directed DNA polymerase activity"/>
    <property type="evidence" value="ECO:0007669"/>
    <property type="project" value="UniProtKB-KW"/>
</dbReference>
<sequence length="190" mass="21339">MNDNCSLNFVAIDLGRVVDELVGLEEFLSQVNLNLNGRDTWNWELDDDGVFSVKKLSTVVEEKCLNLGVANFETVWNNLIPKKINIFAWRTMRGRLPVRVELDRKGIDLHSVSCPVCDNACESIDQGIVLCNEVMKVWSLVFGWWNLGNVNSFTSYDMLNHNGGGGDVIKKYSNMASGCLDNGILYLEKS</sequence>
<keyword evidence="2" id="KW-0808">Transferase</keyword>
<dbReference type="AlphaFoldDB" id="A0A2U1L9S5"/>
<keyword evidence="2" id="KW-0548">Nucleotidyltransferase</keyword>
<organism evidence="2 3">
    <name type="scientific">Artemisia annua</name>
    <name type="common">Sweet wormwood</name>
    <dbReference type="NCBI Taxonomy" id="35608"/>
    <lineage>
        <taxon>Eukaryota</taxon>
        <taxon>Viridiplantae</taxon>
        <taxon>Streptophyta</taxon>
        <taxon>Embryophyta</taxon>
        <taxon>Tracheophyta</taxon>
        <taxon>Spermatophyta</taxon>
        <taxon>Magnoliopsida</taxon>
        <taxon>eudicotyledons</taxon>
        <taxon>Gunneridae</taxon>
        <taxon>Pentapetalae</taxon>
        <taxon>asterids</taxon>
        <taxon>campanulids</taxon>
        <taxon>Asterales</taxon>
        <taxon>Asteraceae</taxon>
        <taxon>Asteroideae</taxon>
        <taxon>Anthemideae</taxon>
        <taxon>Artemisiinae</taxon>
        <taxon>Artemisia</taxon>
    </lineage>
</organism>
<evidence type="ECO:0000259" key="1">
    <source>
        <dbReference type="Pfam" id="PF13966"/>
    </source>
</evidence>
<evidence type="ECO:0000313" key="3">
    <source>
        <dbReference type="Proteomes" id="UP000245207"/>
    </source>
</evidence>
<keyword evidence="2" id="KW-0695">RNA-directed DNA polymerase</keyword>
<gene>
    <name evidence="2" type="ORF">CTI12_AA514920</name>
</gene>